<feature type="compositionally biased region" description="Basic and acidic residues" evidence="1">
    <location>
        <begin position="80"/>
        <end position="89"/>
    </location>
</feature>
<evidence type="ECO:0000313" key="3">
    <source>
        <dbReference type="Proteomes" id="UP000266673"/>
    </source>
</evidence>
<dbReference type="STRING" id="44941.A0A397U2L8"/>
<proteinExistence type="predicted"/>
<dbReference type="EMBL" id="QKWP01002299">
    <property type="protein sequence ID" value="RIB03901.1"/>
    <property type="molecule type" value="Genomic_DNA"/>
</dbReference>
<sequence length="135" mass="14933">MGEEFGIMKKTLNLAIAAGRVEELYEIHKNFTGQMENKVVSRSGDDHAEFALTINNPVSVRTKGRPKGSNNVNSNIKGKSNQDTRENRVGRPRKVLQEVALNVSESSKSKEENVVFVIKEGIMHVLVLKGVSTIL</sequence>
<dbReference type="AlphaFoldDB" id="A0A397U2L8"/>
<comment type="caution">
    <text evidence="2">The sequence shown here is derived from an EMBL/GenBank/DDBJ whole genome shotgun (WGS) entry which is preliminary data.</text>
</comment>
<name>A0A397U2L8_9GLOM</name>
<feature type="region of interest" description="Disordered" evidence="1">
    <location>
        <begin position="59"/>
        <end position="93"/>
    </location>
</feature>
<protein>
    <submittedName>
        <fullName evidence="2">Uncharacterized protein</fullName>
    </submittedName>
</protein>
<gene>
    <name evidence="2" type="ORF">C2G38_2048894</name>
</gene>
<evidence type="ECO:0000313" key="2">
    <source>
        <dbReference type="EMBL" id="RIB03901.1"/>
    </source>
</evidence>
<dbReference type="Proteomes" id="UP000266673">
    <property type="component" value="Unassembled WGS sequence"/>
</dbReference>
<reference evidence="2 3" key="1">
    <citation type="submission" date="2018-06" db="EMBL/GenBank/DDBJ databases">
        <title>Comparative genomics reveals the genomic features of Rhizophagus irregularis, R. cerebriforme, R. diaphanum and Gigaspora rosea, and their symbiotic lifestyle signature.</title>
        <authorList>
            <person name="Morin E."/>
            <person name="San Clemente H."/>
            <person name="Chen E.C.H."/>
            <person name="De La Providencia I."/>
            <person name="Hainaut M."/>
            <person name="Kuo A."/>
            <person name="Kohler A."/>
            <person name="Murat C."/>
            <person name="Tang N."/>
            <person name="Roy S."/>
            <person name="Loubradou J."/>
            <person name="Henrissat B."/>
            <person name="Grigoriev I.V."/>
            <person name="Corradi N."/>
            <person name="Roux C."/>
            <person name="Martin F.M."/>
        </authorList>
    </citation>
    <scope>NUCLEOTIDE SEQUENCE [LARGE SCALE GENOMIC DNA]</scope>
    <source>
        <strain evidence="2 3">DAOM 194757</strain>
    </source>
</reference>
<keyword evidence="3" id="KW-1185">Reference proteome</keyword>
<accession>A0A397U2L8</accession>
<dbReference type="OrthoDB" id="2327721at2759"/>
<feature type="compositionally biased region" description="Polar residues" evidence="1">
    <location>
        <begin position="68"/>
        <end position="79"/>
    </location>
</feature>
<evidence type="ECO:0000256" key="1">
    <source>
        <dbReference type="SAM" id="MobiDB-lite"/>
    </source>
</evidence>
<organism evidence="2 3">
    <name type="scientific">Gigaspora rosea</name>
    <dbReference type="NCBI Taxonomy" id="44941"/>
    <lineage>
        <taxon>Eukaryota</taxon>
        <taxon>Fungi</taxon>
        <taxon>Fungi incertae sedis</taxon>
        <taxon>Mucoromycota</taxon>
        <taxon>Glomeromycotina</taxon>
        <taxon>Glomeromycetes</taxon>
        <taxon>Diversisporales</taxon>
        <taxon>Gigasporaceae</taxon>
        <taxon>Gigaspora</taxon>
    </lineage>
</organism>